<gene>
    <name evidence="1" type="ORF">OZSIB_0035</name>
</gene>
<proteinExistence type="predicted"/>
<protein>
    <recommendedName>
        <fullName evidence="3">Thioredoxin domain-containing protein</fullName>
    </recommendedName>
</protein>
<dbReference type="Gene3D" id="3.40.30.10">
    <property type="entry name" value="Glutaredoxin"/>
    <property type="match status" value="1"/>
</dbReference>
<comment type="caution">
    <text evidence="1">The sequence shown here is derived from an EMBL/GenBank/DDBJ whole genome shotgun (WGS) entry which is preliminary data.</text>
</comment>
<reference evidence="1 2" key="1">
    <citation type="submission" date="2018-05" db="EMBL/GenBank/DDBJ databases">
        <title>A metagenomic window into the 2 km-deep terrestrial subsurface aquifer revealed taxonomically and functionally diverse microbial community comprising novel uncultured bacterial lineages.</title>
        <authorList>
            <person name="Kadnikov V.V."/>
            <person name="Mardanov A.V."/>
            <person name="Beletsky A.V."/>
            <person name="Banks D."/>
            <person name="Pimenov N.V."/>
            <person name="Frank Y.A."/>
            <person name="Karnachuk O.V."/>
            <person name="Ravin N.V."/>
        </authorList>
    </citation>
    <scope>NUCLEOTIDE SEQUENCE [LARGE SCALE GENOMIC DNA]</scope>
    <source>
        <strain evidence="1">BY5</strain>
    </source>
</reference>
<dbReference type="AlphaFoldDB" id="A0A367ZMN3"/>
<sequence>MVALPMASRAGVGDFPPFWIEKISPGQPFHPFVINDVGDRAWSLEGLRGKPVILLTAHRDLRYDLRKWAEALNAEFGRSGQIHLLWVHNLSRYPWTVEKHHAKELWQQFKPPVPVLLDWHSLVGRSLRICYDTPNLIAIDRSGRFAWHEQGPLTKAFYARIAERIKRLLATGAP</sequence>
<dbReference type="SUPFAM" id="SSF52833">
    <property type="entry name" value="Thioredoxin-like"/>
    <property type="match status" value="1"/>
</dbReference>
<evidence type="ECO:0008006" key="3">
    <source>
        <dbReference type="Google" id="ProtNLM"/>
    </source>
</evidence>
<name>A0A367ZMN3_9BACT</name>
<accession>A0A367ZMN3</accession>
<organism evidence="1 2">
    <name type="scientific">Candidatus Ozemobacter sibiricus</name>
    <dbReference type="NCBI Taxonomy" id="2268124"/>
    <lineage>
        <taxon>Bacteria</taxon>
        <taxon>Candidatus Ozemobacteria</taxon>
        <taxon>Candidatus Ozemobacterales</taxon>
        <taxon>Candidatus Ozemobacteraceae</taxon>
        <taxon>Candidatus Ozemobacter</taxon>
    </lineage>
</organism>
<dbReference type="InterPro" id="IPR036249">
    <property type="entry name" value="Thioredoxin-like_sf"/>
</dbReference>
<evidence type="ECO:0000313" key="1">
    <source>
        <dbReference type="EMBL" id="RCK79395.1"/>
    </source>
</evidence>
<evidence type="ECO:0000313" key="2">
    <source>
        <dbReference type="Proteomes" id="UP000252355"/>
    </source>
</evidence>
<dbReference type="Proteomes" id="UP000252355">
    <property type="component" value="Unassembled WGS sequence"/>
</dbReference>
<dbReference type="EMBL" id="QOQW01000013">
    <property type="protein sequence ID" value="RCK79395.1"/>
    <property type="molecule type" value="Genomic_DNA"/>
</dbReference>